<dbReference type="CDD" id="cd04301">
    <property type="entry name" value="NAT_SF"/>
    <property type="match status" value="1"/>
</dbReference>
<dbReference type="InterPro" id="IPR051908">
    <property type="entry name" value="Ribosomal_N-acetyltransferase"/>
</dbReference>
<feature type="domain" description="N-acetyltransferase" evidence="1">
    <location>
        <begin position="1"/>
        <end position="153"/>
    </location>
</feature>
<dbReference type="PANTHER" id="PTHR43441:SF11">
    <property type="entry name" value="RIBOSOMAL-PROTEIN-SERINE ACETYLTRANSFERASE"/>
    <property type="match status" value="1"/>
</dbReference>
<dbReference type="Gene3D" id="3.40.630.30">
    <property type="match status" value="1"/>
</dbReference>
<evidence type="ECO:0000259" key="1">
    <source>
        <dbReference type="PROSITE" id="PS51186"/>
    </source>
</evidence>
<name>A0A0A3IH04_9BACI</name>
<dbReference type="SUPFAM" id="SSF55729">
    <property type="entry name" value="Acyl-CoA N-acyltransferases (Nat)"/>
    <property type="match status" value="1"/>
</dbReference>
<dbReference type="EMBL" id="JPVP01000060">
    <property type="protein sequence ID" value="KGR82103.1"/>
    <property type="molecule type" value="Genomic_DNA"/>
</dbReference>
<sequence>MEYKLLENEIDELVQLYTKNNWPYHGNNQVSEESIRKFFHEGYYHKDRETFWIIDNGMKVGLLLIHDIDDTIPLFDIRLDEKYRGQGYGMQALKWLQDYLFGTKQKIRVEGYTRADNLGMRKCFTRAGFVKEGYLRNAWENADGTISDTVLYGAIKEDWENNRLTPSKIDAVPY</sequence>
<evidence type="ECO:0000313" key="2">
    <source>
        <dbReference type="EMBL" id="KGR82103.1"/>
    </source>
</evidence>
<keyword evidence="3" id="KW-1185">Reference proteome</keyword>
<dbReference type="Pfam" id="PF13302">
    <property type="entry name" value="Acetyltransf_3"/>
    <property type="match status" value="1"/>
</dbReference>
<dbReference type="AlphaFoldDB" id="A0A0A3IH04"/>
<dbReference type="GO" id="GO:1990189">
    <property type="term" value="F:protein N-terminal-serine acetyltransferase activity"/>
    <property type="evidence" value="ECO:0007669"/>
    <property type="project" value="TreeGrafter"/>
</dbReference>
<dbReference type="STRING" id="1220589.CD32_22690"/>
<dbReference type="GO" id="GO:0005737">
    <property type="term" value="C:cytoplasm"/>
    <property type="evidence" value="ECO:0007669"/>
    <property type="project" value="TreeGrafter"/>
</dbReference>
<dbReference type="InterPro" id="IPR016181">
    <property type="entry name" value="Acyl_CoA_acyltransferase"/>
</dbReference>
<dbReference type="PROSITE" id="PS51186">
    <property type="entry name" value="GNAT"/>
    <property type="match status" value="1"/>
</dbReference>
<comment type="caution">
    <text evidence="2">The sequence shown here is derived from an EMBL/GenBank/DDBJ whole genome shotgun (WGS) entry which is preliminary data.</text>
</comment>
<keyword evidence="2" id="KW-0808">Transferase</keyword>
<reference evidence="2 3" key="1">
    <citation type="submission" date="2014-02" db="EMBL/GenBank/DDBJ databases">
        <title>Draft genome sequence of Lysinibacillus odysseyi NBRC 100172.</title>
        <authorList>
            <person name="Zhang F."/>
            <person name="Wang G."/>
            <person name="Zhang L."/>
        </authorList>
    </citation>
    <scope>NUCLEOTIDE SEQUENCE [LARGE SCALE GENOMIC DNA]</scope>
    <source>
        <strain evidence="2 3">NBRC 100172</strain>
    </source>
</reference>
<evidence type="ECO:0000313" key="3">
    <source>
        <dbReference type="Proteomes" id="UP000030437"/>
    </source>
</evidence>
<proteinExistence type="predicted"/>
<gene>
    <name evidence="2" type="ORF">CD32_22690</name>
</gene>
<dbReference type="InterPro" id="IPR000182">
    <property type="entry name" value="GNAT_dom"/>
</dbReference>
<dbReference type="PANTHER" id="PTHR43441">
    <property type="entry name" value="RIBOSOMAL-PROTEIN-SERINE ACETYLTRANSFERASE"/>
    <property type="match status" value="1"/>
</dbReference>
<protein>
    <submittedName>
        <fullName evidence="2">Acetyltransferase</fullName>
    </submittedName>
</protein>
<organism evidence="2 3">
    <name type="scientific">Lysinibacillus odysseyi 34hs-1 = NBRC 100172</name>
    <dbReference type="NCBI Taxonomy" id="1220589"/>
    <lineage>
        <taxon>Bacteria</taxon>
        <taxon>Bacillati</taxon>
        <taxon>Bacillota</taxon>
        <taxon>Bacilli</taxon>
        <taxon>Bacillales</taxon>
        <taxon>Bacillaceae</taxon>
        <taxon>Lysinibacillus</taxon>
    </lineage>
</organism>
<dbReference type="Proteomes" id="UP000030437">
    <property type="component" value="Unassembled WGS sequence"/>
</dbReference>
<dbReference type="eggNOG" id="COG1670">
    <property type="taxonomic scope" value="Bacteria"/>
</dbReference>
<dbReference type="RefSeq" id="WP_036159289.1">
    <property type="nucleotide sequence ID" value="NZ_AVCX01000001.1"/>
</dbReference>
<dbReference type="OrthoDB" id="9799321at2"/>
<accession>A0A0A3IH04</accession>
<dbReference type="GO" id="GO:0008999">
    <property type="term" value="F:protein-N-terminal-alanine acetyltransferase activity"/>
    <property type="evidence" value="ECO:0007669"/>
    <property type="project" value="TreeGrafter"/>
</dbReference>